<keyword evidence="5" id="KW-1185">Reference proteome</keyword>
<dbReference type="Gene3D" id="2.60.120.10">
    <property type="entry name" value="Jelly Rolls"/>
    <property type="match status" value="1"/>
</dbReference>
<evidence type="ECO:0000313" key="4">
    <source>
        <dbReference type="EMBL" id="EHR39480.1"/>
    </source>
</evidence>
<dbReference type="Pfam" id="PF00571">
    <property type="entry name" value="CBS"/>
    <property type="match status" value="2"/>
</dbReference>
<dbReference type="Gene3D" id="3.10.580.10">
    <property type="entry name" value="CBS-domain"/>
    <property type="match status" value="1"/>
</dbReference>
<keyword evidence="1 2" id="KW-0129">CBS domain</keyword>
<dbReference type="STRING" id="1129374.AJE_16894"/>
<dbReference type="PANTHER" id="PTHR43080:SF2">
    <property type="entry name" value="CBS DOMAIN-CONTAINING PROTEIN"/>
    <property type="match status" value="1"/>
</dbReference>
<comment type="caution">
    <text evidence="4">The sequence shown here is derived from an EMBL/GenBank/DDBJ whole genome shotgun (WGS) entry which is preliminary data.</text>
</comment>
<evidence type="ECO:0000256" key="1">
    <source>
        <dbReference type="ARBA" id="ARBA00023122"/>
    </source>
</evidence>
<dbReference type="InterPro" id="IPR018490">
    <property type="entry name" value="cNMP-bd_dom_sf"/>
</dbReference>
<dbReference type="CDD" id="cd04587">
    <property type="entry name" value="CBS_pair_CAP-ED_NT_Pol-beta-like_DUF294_assoc"/>
    <property type="match status" value="1"/>
</dbReference>
<dbReference type="SUPFAM" id="SSF51206">
    <property type="entry name" value="cAMP-binding domain-like"/>
    <property type="match status" value="1"/>
</dbReference>
<reference evidence="4 5" key="1">
    <citation type="journal article" date="2012" name="J. Bacteriol.">
        <title>Genome Sequence of Extracellular-Protease-Producing Alishewanella jeotgali Isolated from Traditional Korean Fermented Seafood.</title>
        <authorList>
            <person name="Jung J."/>
            <person name="Chun J."/>
            <person name="Park W."/>
        </authorList>
    </citation>
    <scope>NUCLEOTIDE SEQUENCE [LARGE SCALE GENOMIC DNA]</scope>
    <source>
        <strain evidence="4 5">KCTC 22429</strain>
    </source>
</reference>
<dbReference type="InterPro" id="IPR005105">
    <property type="entry name" value="GlnD_Uridyltrans_N"/>
</dbReference>
<gene>
    <name evidence="4" type="ORF">AJE_16894</name>
</gene>
<evidence type="ECO:0000256" key="2">
    <source>
        <dbReference type="PROSITE-ProRule" id="PRU00703"/>
    </source>
</evidence>
<accession>H3ZJ11</accession>
<dbReference type="PATRIC" id="fig|1129374.4.peg.3347"/>
<dbReference type="SUPFAM" id="SSF54631">
    <property type="entry name" value="CBS-domain pair"/>
    <property type="match status" value="1"/>
</dbReference>
<dbReference type="AlphaFoldDB" id="H3ZJ11"/>
<dbReference type="Pfam" id="PF10335">
    <property type="entry name" value="DUF294_C"/>
    <property type="match status" value="1"/>
</dbReference>
<dbReference type="InterPro" id="IPR014710">
    <property type="entry name" value="RmlC-like_jellyroll"/>
</dbReference>
<dbReference type="InterPro" id="IPR000644">
    <property type="entry name" value="CBS_dom"/>
</dbReference>
<dbReference type="SMART" id="SM00116">
    <property type="entry name" value="CBS"/>
    <property type="match status" value="2"/>
</dbReference>
<dbReference type="PANTHER" id="PTHR43080">
    <property type="entry name" value="CBS DOMAIN-CONTAINING PROTEIN CBSX3, MITOCHONDRIAL"/>
    <property type="match status" value="1"/>
</dbReference>
<dbReference type="InterPro" id="IPR018821">
    <property type="entry name" value="DUF294_put_nucleoTrafse_sb-bd"/>
</dbReference>
<dbReference type="CDD" id="cd05401">
    <property type="entry name" value="NT_GlnE_GlnD_like"/>
    <property type="match status" value="1"/>
</dbReference>
<dbReference type="InterPro" id="IPR046342">
    <property type="entry name" value="CBS_dom_sf"/>
</dbReference>
<proteinExistence type="predicted"/>
<dbReference type="GO" id="GO:0008773">
    <property type="term" value="F:[protein-PII] uridylyltransferase activity"/>
    <property type="evidence" value="ECO:0007669"/>
    <property type="project" value="InterPro"/>
</dbReference>
<sequence>MEVAEVTNFLKQTIPFEQLGLAQLAELAAHFNVYYCQAGEHLEINQERLLIVRTGIFALFSDQQQLLTKLEEGDFYGYQLLLTGLADNDRLVCEEDGLVYWLPSDVFHQLRYQYKNIDIFFQRLFGRRLHQYKEQQSSRFTLKVADIVQARKVAISGEQDVQQAARLMSEKRVSSLLVEDDNRLIGILTDRDLRSRVLAAGLPPTTAIKEVMTPKPYTIEKHAYLFEAVQLMSRFNVHHLPVVDQGLSFSMITATDIIRSQQDHPVYLIGEIHRQSSLDGLEHCSLQINNLAQILGKQQVPAYEAGHIITTITDAFTQRLIKLAQQELGPAPCVFSWLSFGSQARMDQSINADQDNALLLEKEPVGDVADYFSQLADFVCQGLARCGIKLCPGNIMASNPELRMSLKGWSGKFSKWIAAPTPDAILKSTIFFDMRVVEGSKGLFNALQQDILARTNNSLFLMHMAQTALQRTAPLSFLRNFILEHDGKQKKGLDLKKRGISLITDIVRVYALANGVLEVNTRSRLQQLAVDGVLDSKDTQNLCDAFDVLAQLRWDKHLHDLDQGHDASNLLDPAVLSGLQRHQLKDSFAVINAAQSSLKHRFCKEV</sequence>
<protein>
    <recommendedName>
        <fullName evidence="3">CBS domain-containing protein</fullName>
    </recommendedName>
</protein>
<name>H3ZJ11_9ALTE</name>
<feature type="domain" description="CBS" evidence="3">
    <location>
        <begin position="212"/>
        <end position="268"/>
    </location>
</feature>
<dbReference type="PROSITE" id="PS51371">
    <property type="entry name" value="CBS"/>
    <property type="match status" value="2"/>
</dbReference>
<dbReference type="Pfam" id="PF03445">
    <property type="entry name" value="DUF294"/>
    <property type="match status" value="1"/>
</dbReference>
<dbReference type="Proteomes" id="UP000012046">
    <property type="component" value="Unassembled WGS sequence"/>
</dbReference>
<evidence type="ECO:0000259" key="3">
    <source>
        <dbReference type="PROSITE" id="PS51371"/>
    </source>
</evidence>
<dbReference type="eggNOG" id="COG2905">
    <property type="taxonomic scope" value="Bacteria"/>
</dbReference>
<organism evidence="4 5">
    <name type="scientific">Alishewanella jeotgali KCTC 22429</name>
    <dbReference type="NCBI Taxonomy" id="1129374"/>
    <lineage>
        <taxon>Bacteria</taxon>
        <taxon>Pseudomonadati</taxon>
        <taxon>Pseudomonadota</taxon>
        <taxon>Gammaproteobacteria</taxon>
        <taxon>Alteromonadales</taxon>
        <taxon>Alteromonadaceae</taxon>
        <taxon>Alishewanella</taxon>
    </lineage>
</organism>
<dbReference type="RefSeq" id="WP_008951879.1">
    <property type="nucleotide sequence ID" value="NZ_AHTH01000055.1"/>
</dbReference>
<dbReference type="InterPro" id="IPR051257">
    <property type="entry name" value="Diverse_CBS-Domain"/>
</dbReference>
<feature type="domain" description="CBS" evidence="3">
    <location>
        <begin position="147"/>
        <end position="205"/>
    </location>
</feature>
<dbReference type="EMBL" id="AHTH01000055">
    <property type="protein sequence ID" value="EHR39480.1"/>
    <property type="molecule type" value="Genomic_DNA"/>
</dbReference>
<evidence type="ECO:0000313" key="5">
    <source>
        <dbReference type="Proteomes" id="UP000012046"/>
    </source>
</evidence>